<evidence type="ECO:0000259" key="8">
    <source>
        <dbReference type="Pfam" id="PF20684"/>
    </source>
</evidence>
<keyword evidence="4 7" id="KW-0472">Membrane</keyword>
<feature type="domain" description="Rhodopsin" evidence="8">
    <location>
        <begin position="34"/>
        <end position="214"/>
    </location>
</feature>
<feature type="transmembrane region" description="Helical" evidence="7">
    <location>
        <begin position="165"/>
        <end position="187"/>
    </location>
</feature>
<dbReference type="OrthoDB" id="5417887at2759"/>
<evidence type="ECO:0000256" key="7">
    <source>
        <dbReference type="SAM" id="Phobius"/>
    </source>
</evidence>
<dbReference type="RefSeq" id="XP_001905271.1">
    <property type="nucleotide sequence ID" value="XM_001905236.1"/>
</dbReference>
<comment type="subcellular location">
    <subcellularLocation>
        <location evidence="1">Membrane</location>
        <topology evidence="1">Multi-pass membrane protein</topology>
    </subcellularLocation>
</comment>
<feature type="transmembrane region" description="Helical" evidence="7">
    <location>
        <begin position="49"/>
        <end position="72"/>
    </location>
</feature>
<evidence type="ECO:0000256" key="6">
    <source>
        <dbReference type="SAM" id="MobiDB-lite"/>
    </source>
</evidence>
<dbReference type="InterPro" id="IPR049326">
    <property type="entry name" value="Rhodopsin_dom_fungi"/>
</dbReference>
<dbReference type="EMBL" id="CU633870">
    <property type="protein sequence ID" value="CAP65179.1"/>
    <property type="molecule type" value="Genomic_DNA"/>
</dbReference>
<feature type="transmembrane region" description="Helical" evidence="7">
    <location>
        <begin position="199"/>
        <end position="217"/>
    </location>
</feature>
<feature type="compositionally biased region" description="Polar residues" evidence="6">
    <location>
        <begin position="311"/>
        <end position="322"/>
    </location>
</feature>
<feature type="transmembrane region" description="Helical" evidence="7">
    <location>
        <begin position="125"/>
        <end position="145"/>
    </location>
</feature>
<proteinExistence type="inferred from homology"/>
<gene>
    <name evidence="9" type="ORF">PODANS_5_7470</name>
</gene>
<evidence type="ECO:0000256" key="2">
    <source>
        <dbReference type="ARBA" id="ARBA00022692"/>
    </source>
</evidence>
<dbReference type="VEuPathDB" id="FungiDB:PODANS_5_7470"/>
<dbReference type="GO" id="GO:0016020">
    <property type="term" value="C:membrane"/>
    <property type="evidence" value="ECO:0007669"/>
    <property type="project" value="UniProtKB-SubCell"/>
</dbReference>
<dbReference type="PANTHER" id="PTHR33048:SF42">
    <property type="entry name" value="INTEGRAL MEMBRANE PROTEIN"/>
    <property type="match status" value="1"/>
</dbReference>
<dbReference type="AlphaFoldDB" id="B2AMB9"/>
<dbReference type="KEGG" id="pan:PODANSg2294"/>
<dbReference type="InterPro" id="IPR052337">
    <property type="entry name" value="SAT4-like"/>
</dbReference>
<evidence type="ECO:0000256" key="1">
    <source>
        <dbReference type="ARBA" id="ARBA00004141"/>
    </source>
</evidence>
<feature type="region of interest" description="Disordered" evidence="6">
    <location>
        <begin position="307"/>
        <end position="372"/>
    </location>
</feature>
<evidence type="ECO:0000256" key="3">
    <source>
        <dbReference type="ARBA" id="ARBA00022989"/>
    </source>
</evidence>
<feature type="transmembrane region" description="Helical" evidence="7">
    <location>
        <begin position="20"/>
        <end position="37"/>
    </location>
</feature>
<organism evidence="9">
    <name type="scientific">Podospora anserina (strain S / ATCC MYA-4624 / DSM 980 / FGSC 10383)</name>
    <name type="common">Pleurage anserina</name>
    <dbReference type="NCBI Taxonomy" id="515849"/>
    <lineage>
        <taxon>Eukaryota</taxon>
        <taxon>Fungi</taxon>
        <taxon>Dikarya</taxon>
        <taxon>Ascomycota</taxon>
        <taxon>Pezizomycotina</taxon>
        <taxon>Sordariomycetes</taxon>
        <taxon>Sordariomycetidae</taxon>
        <taxon>Sordariales</taxon>
        <taxon>Podosporaceae</taxon>
        <taxon>Podospora</taxon>
        <taxon>Podospora anserina</taxon>
    </lineage>
</organism>
<keyword evidence="2 7" id="KW-0812">Transmembrane</keyword>
<evidence type="ECO:0000256" key="4">
    <source>
        <dbReference type="ARBA" id="ARBA00023136"/>
    </source>
</evidence>
<dbReference type="HOGENOM" id="CLU_028200_3_0_1"/>
<keyword evidence="3 7" id="KW-1133">Transmembrane helix</keyword>
<feature type="compositionally biased region" description="Polar residues" evidence="6">
    <location>
        <begin position="337"/>
        <end position="353"/>
    </location>
</feature>
<protein>
    <submittedName>
        <fullName evidence="9">Podospora anserina S mat+ genomic DNA chromosome 5, supercontig 8</fullName>
    </submittedName>
</protein>
<evidence type="ECO:0000313" key="9">
    <source>
        <dbReference type="EMBL" id="CAP65179.1"/>
    </source>
</evidence>
<accession>B2AMB9</accession>
<reference evidence="9" key="2">
    <citation type="submission" date="2008-07" db="EMBL/GenBank/DDBJ databases">
        <authorList>
            <person name="Genoscope - CEA"/>
        </authorList>
    </citation>
    <scope>NUCLEOTIDE SEQUENCE</scope>
    <source>
        <strain evidence="9">S mat+</strain>
    </source>
</reference>
<name>B2AMB9_PODAN</name>
<dbReference type="GeneID" id="6189307"/>
<dbReference type="PANTHER" id="PTHR33048">
    <property type="entry name" value="PTH11-LIKE INTEGRAL MEMBRANE PROTEIN (AFU_ORTHOLOGUE AFUA_5G11245)"/>
    <property type="match status" value="1"/>
</dbReference>
<comment type="similarity">
    <text evidence="5">Belongs to the SAT4 family.</text>
</comment>
<evidence type="ECO:0000256" key="5">
    <source>
        <dbReference type="ARBA" id="ARBA00038359"/>
    </source>
</evidence>
<sequence length="372" mass="41363">MNQFRLEPKIDYGPQLNVTVWLLISVSAIFLFTRLYLKNCQNRGLWWDDYFLLGSWVLLAAQAGLISDVVGLGYGRQVIPMEKFAFFPIRVNVLSTLLIIANLWGKTSFALTLLRIPERWVRVGVWTILISLTGTLVLSAVMVWISCLDINLRGRCVPVEVSLRYNIFSCVFSATIDVVLAFLPWKFLWGLEMSIKEKVGVMIAMSMGVFAGAAAGINVPLLIWGNAEAAICIMAASIPILRALARGTCRGQVPHGYETYEYRSAGMSEPRLARSTFSRTAVMSLALPIQSPPALYSQKAPHVKEADNLDDTLTSGSPVQSLTRKHKSEEDDADSFEMTNYGQSRSQSPQSIHTTDRPQSPLDFVGRNPVPR</sequence>
<dbReference type="Pfam" id="PF20684">
    <property type="entry name" value="Fung_rhodopsin"/>
    <property type="match status" value="1"/>
</dbReference>
<reference evidence="9" key="1">
    <citation type="journal article" date="2008" name="Genome Biol.">
        <title>The genome sequence of the model ascomycete fungus Podospora anserina.</title>
        <authorList>
            <person name="Espagne E."/>
            <person name="Lespinet O."/>
            <person name="Malagnac F."/>
            <person name="Da Silva C."/>
            <person name="Jaillon O."/>
            <person name="Porcel B.M."/>
            <person name="Couloux A."/>
            <person name="Aury J.-M."/>
            <person name="Segurens B."/>
            <person name="Poulain J."/>
            <person name="Anthouard V."/>
            <person name="Grossetete S."/>
            <person name="Khalili H."/>
            <person name="Coppin E."/>
            <person name="Dequard-Chablat M."/>
            <person name="Picard M."/>
            <person name="Contamine V."/>
            <person name="Arnaise S."/>
            <person name="Bourdais A."/>
            <person name="Berteaux-Lecellier V."/>
            <person name="Gautheret D."/>
            <person name="de Vries R.P."/>
            <person name="Battaglia E."/>
            <person name="Coutinho P.M."/>
            <person name="Danchin E.G.J."/>
            <person name="Henrissat B."/>
            <person name="El Khoury R."/>
            <person name="Sainsard-Chanet A."/>
            <person name="Boivin A."/>
            <person name="Pinan-Lucarre B."/>
            <person name="Sellem C.H."/>
            <person name="Debuchy R."/>
            <person name="Wincker P."/>
            <person name="Weissenbach J."/>
            <person name="Silar P."/>
        </authorList>
    </citation>
    <scope>NUCLEOTIDE SEQUENCE [LARGE SCALE GENOMIC DNA]</scope>
    <source>
        <strain evidence="9">S mat+</strain>
    </source>
</reference>